<sequence length="421" mass="45679">MEHQTVLGVTSSSLSYGRGRGNNLRHVGVSSTPSVEAPESTNTTLHYSTDVAQASATDPILHSAGSYYANVREIPSALPPFVSFNEASAAAVHADTNDLSVSSFSAAINDHLANKVSEVLKWKIMKPWEWSHLGDQAVSYLQHYNTITKGDSAGHVSLMSKIYPSVFTFDGFGGGESGHHAKAVGDPVAGVRMDTRRHMGAVLQRGELFDNLRHINNFFMADETRLPVYIAAFGSGFFSVLICLCAALYVKYLFSKVRRAKSGSQQSDSGSTLPLLDKQMILAAQKKENLAETRATNPNLARIDDYIRGEVKRWERRVLMAEAKAASPTSFQEIMQELKSDAESSDGEEDNGGRYKKMSPAAAINTNVDKLFQGNAQLDKALHQDSDSDEYTTDSSGSDVSSSDDDYDSSSDESSGSDSDS</sequence>
<keyword evidence="2" id="KW-0812">Transmembrane</keyword>
<dbReference type="EMBL" id="BDSA01000001">
    <property type="protein sequence ID" value="GBE58652.1"/>
    <property type="molecule type" value="Genomic_DNA"/>
</dbReference>
<keyword evidence="2" id="KW-1133">Transmembrane helix</keyword>
<feature type="region of interest" description="Disordered" evidence="1">
    <location>
        <begin position="375"/>
        <end position="421"/>
    </location>
</feature>
<dbReference type="AlphaFoldDB" id="A0A2H6K6P8"/>
<evidence type="ECO:0000313" key="3">
    <source>
        <dbReference type="EMBL" id="GBE58652.1"/>
    </source>
</evidence>
<comment type="caution">
    <text evidence="3">The sequence shown here is derived from an EMBL/GenBank/DDBJ whole genome shotgun (WGS) entry which is preliminary data.</text>
</comment>
<evidence type="ECO:0000313" key="4">
    <source>
        <dbReference type="Proteomes" id="UP000236319"/>
    </source>
</evidence>
<keyword evidence="2" id="KW-0472">Membrane</keyword>
<gene>
    <name evidence="3" type="ORF">BOVATA_001450</name>
</gene>
<evidence type="ECO:0000256" key="1">
    <source>
        <dbReference type="SAM" id="MobiDB-lite"/>
    </source>
</evidence>
<protein>
    <submittedName>
        <fullName evidence="3">Uncharacterized protein</fullName>
    </submittedName>
</protein>
<reference evidence="3 4" key="1">
    <citation type="journal article" date="2017" name="BMC Genomics">
        <title>Whole-genome assembly of Babesia ovata and comparative genomics between closely related pathogens.</title>
        <authorList>
            <person name="Yamagishi J."/>
            <person name="Asada M."/>
            <person name="Hakimi H."/>
            <person name="Tanaka T.Q."/>
            <person name="Sugimoto C."/>
            <person name="Kawazu S."/>
        </authorList>
    </citation>
    <scope>NUCLEOTIDE SEQUENCE [LARGE SCALE GENOMIC DNA]</scope>
    <source>
        <strain evidence="3 4">Miyake</strain>
    </source>
</reference>
<feature type="compositionally biased region" description="Acidic residues" evidence="1">
    <location>
        <begin position="402"/>
        <end position="411"/>
    </location>
</feature>
<name>A0A2H6K6P8_9APIC</name>
<dbReference type="OrthoDB" id="366441at2759"/>
<dbReference type="Proteomes" id="UP000236319">
    <property type="component" value="Unassembled WGS sequence"/>
</dbReference>
<dbReference type="VEuPathDB" id="PiroplasmaDB:BOVATA_001450"/>
<feature type="region of interest" description="Disordered" evidence="1">
    <location>
        <begin position="338"/>
        <end position="360"/>
    </location>
</feature>
<keyword evidence="4" id="KW-1185">Reference proteome</keyword>
<organism evidence="3 4">
    <name type="scientific">Babesia ovata</name>
    <dbReference type="NCBI Taxonomy" id="189622"/>
    <lineage>
        <taxon>Eukaryota</taxon>
        <taxon>Sar</taxon>
        <taxon>Alveolata</taxon>
        <taxon>Apicomplexa</taxon>
        <taxon>Aconoidasida</taxon>
        <taxon>Piroplasmida</taxon>
        <taxon>Babesiidae</taxon>
        <taxon>Babesia</taxon>
    </lineage>
</organism>
<evidence type="ECO:0000256" key="2">
    <source>
        <dbReference type="SAM" id="Phobius"/>
    </source>
</evidence>
<proteinExistence type="predicted"/>
<dbReference type="RefSeq" id="XP_028864895.1">
    <property type="nucleotide sequence ID" value="XM_029009062.1"/>
</dbReference>
<dbReference type="GeneID" id="39872422"/>
<feature type="transmembrane region" description="Helical" evidence="2">
    <location>
        <begin position="226"/>
        <end position="250"/>
    </location>
</feature>
<feature type="region of interest" description="Disordered" evidence="1">
    <location>
        <begin position="1"/>
        <end position="23"/>
    </location>
</feature>
<accession>A0A2H6K6P8</accession>
<feature type="compositionally biased region" description="Low complexity" evidence="1">
    <location>
        <begin position="412"/>
        <end position="421"/>
    </location>
</feature>